<reference evidence="2 3" key="1">
    <citation type="submission" date="2019-11" db="EMBL/GenBank/DDBJ databases">
        <title>Comparative genomics of hydrocarbon-degrading Desulfosarcina strains.</title>
        <authorList>
            <person name="Watanabe M."/>
            <person name="Kojima H."/>
            <person name="Fukui M."/>
        </authorList>
    </citation>
    <scope>NUCLEOTIDE SEQUENCE [LARGE SCALE GENOMIC DNA]</scope>
    <source>
        <strain evidence="2 3">28bB2T</strain>
    </source>
</reference>
<dbReference type="EMBL" id="AP021876">
    <property type="protein sequence ID" value="BBO81298.1"/>
    <property type="molecule type" value="Genomic_DNA"/>
</dbReference>
<proteinExistence type="predicted"/>
<evidence type="ECO:0000259" key="1">
    <source>
        <dbReference type="Pfam" id="PF04101"/>
    </source>
</evidence>
<dbReference type="AlphaFoldDB" id="A0A5K7ZGH5"/>
<dbReference type="SUPFAM" id="SSF53756">
    <property type="entry name" value="UDP-Glycosyltransferase/glycogen phosphorylase"/>
    <property type="match status" value="1"/>
</dbReference>
<sequence length="160" mass="18285">MILLTLGSYPLPFDRLASWVDEIAKENLLKEEIFAQIGYSNYIPKNLSWKKMIAKDEFDKLVTQCSGIISHAGMGNITLAINIQKPLIVVPRLVEFGEHVSDHQVATAKKFEEQRHVLAAYTKEELKGKLMCFKSFLPEQRYATPQKIACKINEYLKTII</sequence>
<dbReference type="RefSeq" id="WP_155322041.1">
    <property type="nucleotide sequence ID" value="NZ_AP021876.1"/>
</dbReference>
<protein>
    <recommendedName>
        <fullName evidence="1">Glycosyl transferase family 28 C-terminal domain-containing protein</fullName>
    </recommendedName>
</protein>
<dbReference type="Proteomes" id="UP000425960">
    <property type="component" value="Chromosome"/>
</dbReference>
<accession>A0A5K7ZGH5</accession>
<dbReference type="Pfam" id="PF04101">
    <property type="entry name" value="Glyco_tran_28_C"/>
    <property type="match status" value="1"/>
</dbReference>
<organism evidence="2 3">
    <name type="scientific">Desulfosarcina ovata subsp. sediminis</name>
    <dbReference type="NCBI Taxonomy" id="885957"/>
    <lineage>
        <taxon>Bacteria</taxon>
        <taxon>Pseudomonadati</taxon>
        <taxon>Thermodesulfobacteriota</taxon>
        <taxon>Desulfobacteria</taxon>
        <taxon>Desulfobacterales</taxon>
        <taxon>Desulfosarcinaceae</taxon>
        <taxon>Desulfosarcina</taxon>
    </lineage>
</organism>
<dbReference type="Gene3D" id="3.40.50.2000">
    <property type="entry name" value="Glycogen Phosphorylase B"/>
    <property type="match status" value="1"/>
</dbReference>
<dbReference type="GO" id="GO:0016758">
    <property type="term" value="F:hexosyltransferase activity"/>
    <property type="evidence" value="ECO:0007669"/>
    <property type="project" value="InterPro"/>
</dbReference>
<evidence type="ECO:0000313" key="2">
    <source>
        <dbReference type="EMBL" id="BBO81298.1"/>
    </source>
</evidence>
<evidence type="ECO:0000313" key="3">
    <source>
        <dbReference type="Proteomes" id="UP000425960"/>
    </source>
</evidence>
<name>A0A5K7ZGH5_9BACT</name>
<feature type="domain" description="Glycosyl transferase family 28 C-terminal" evidence="1">
    <location>
        <begin position="2"/>
        <end position="130"/>
    </location>
</feature>
<gene>
    <name evidence="2" type="ORF">DSCO28_18640</name>
</gene>
<dbReference type="KEGG" id="dov:DSCO28_18640"/>
<dbReference type="InterPro" id="IPR007235">
    <property type="entry name" value="Glyco_trans_28_C"/>
</dbReference>